<gene>
    <name evidence="1" type="ORF">MB2181_00950</name>
</gene>
<name>A0P4Y7_9PROT</name>
<reference evidence="1 2" key="1">
    <citation type="submission" date="2006-11" db="EMBL/GenBank/DDBJ databases">
        <authorList>
            <person name="Giovannoni S."/>
            <person name="Vergin K."/>
            <person name="Ferriera S."/>
            <person name="Johnson J."/>
            <person name="Kravitz S."/>
            <person name="Beeson K."/>
            <person name="Sutton G."/>
            <person name="Rogers Y.-H."/>
            <person name="Friedman R."/>
            <person name="Frazier M."/>
            <person name="Venter J.C."/>
        </authorList>
    </citation>
    <scope>NUCLEOTIDE SEQUENCE [LARGE SCALE GENOMIC DNA]</scope>
    <source>
        <strain evidence="1 2">HTCC2181</strain>
    </source>
</reference>
<comment type="caution">
    <text evidence="1">The sequence shown here is derived from an EMBL/GenBank/DDBJ whole genome shotgun (WGS) entry which is preliminary data.</text>
</comment>
<sequence>MAVEPLEEASWLVIKINCSDILDEPTNSIKVFPNNSSNKNVRYIINANVSMTAFDQFVTVFNIII</sequence>
<keyword evidence="1" id="KW-0032">Aminotransferase</keyword>
<dbReference type="EC" id="2.6.1.16" evidence="1"/>
<evidence type="ECO:0000313" key="2">
    <source>
        <dbReference type="Proteomes" id="UP000054262"/>
    </source>
</evidence>
<protein>
    <submittedName>
        <fullName evidence="1">D-fructose-6-phosphate amidotransferase</fullName>
        <ecNumber evidence="1">2.6.1.16</ecNumber>
    </submittedName>
</protein>
<dbReference type="GO" id="GO:0004360">
    <property type="term" value="F:glutamine-fructose-6-phosphate transaminase (isomerizing) activity"/>
    <property type="evidence" value="ECO:0007669"/>
    <property type="project" value="UniProtKB-EC"/>
</dbReference>
<organism evidence="1 2">
    <name type="scientific">Methylophilales bacterium HTCC2181</name>
    <dbReference type="NCBI Taxonomy" id="383631"/>
    <lineage>
        <taxon>Bacteria</taxon>
        <taxon>Pseudomonadati</taxon>
        <taxon>Pseudomonadota</taxon>
        <taxon>Betaproteobacteria</taxon>
        <taxon>Nitrosomonadales</taxon>
        <taxon>OM43 clade</taxon>
    </lineage>
</organism>
<dbReference type="AlphaFoldDB" id="A0P4Y7"/>
<dbReference type="EMBL" id="AAUX01000001">
    <property type="protein sequence ID" value="EAV46597.1"/>
    <property type="molecule type" value="Genomic_DNA"/>
</dbReference>
<keyword evidence="2" id="KW-1185">Reference proteome</keyword>
<evidence type="ECO:0000313" key="1">
    <source>
        <dbReference type="EMBL" id="EAV46597.1"/>
    </source>
</evidence>
<proteinExistence type="predicted"/>
<keyword evidence="1" id="KW-0808">Transferase</keyword>
<accession>A0P4Y7</accession>
<dbReference type="Proteomes" id="UP000054262">
    <property type="component" value="Unassembled WGS sequence"/>
</dbReference>